<name>A0AAD3HI27_9CHLO</name>
<accession>A0AAD3HI27</accession>
<sequence length="560" mass="58410">GGTALLTADQEVTYRRVASTLESFVQTSTLGEFRSRLGMLHAFACHLHVRRQQPGGGGAGPLAAPLAAALDNLVRYYGQFVGAVEAALTQGMAPLEKDLQDFVQLARWDDRGYYAMRASTEKAQRYLHRLSRRAEEVLRQPAATALATADKAMGVGELAAAAAAAEKAYGTVDEAAATAADGAAKEGAAKAGVKRAPRVKKLTPEQAAAEAEAMDLAGTGAAEASAVEAAAGAVAPGDGLAKRWSQFCAGVQQSLAQDAGLQQALTAASATLSSQSSSSSGSAAAYLPRLPQLAARLARVVGDSLQPPANNSSSPAADGAPAPQADADGADPANAPPELMSPDELAAAAIMRSHELRTDVSKGARMRKRQALADLYEALEQQGLSRRRTGVPPHDRDVAAWFKHPEPAVAPLWHAAVVTGGTAEAAEADALSAEAAWTRADDYYFRSMARLQKLWRGSQQPHRDLSMQEVSSARRLSEHVLYVARRQRGALGEAAVAFASLSKLAAWMAEEGKGAGAAQDAGAAKGAGEEGVVVRAGVDQSKCIAALQRQKERLDELALL</sequence>
<protein>
    <submittedName>
        <fullName evidence="4">Uncharacterized protein</fullName>
    </submittedName>
</protein>
<dbReference type="GO" id="GO:0000027">
    <property type="term" value="P:ribosomal large subunit assembly"/>
    <property type="evidence" value="ECO:0007669"/>
    <property type="project" value="TreeGrafter"/>
</dbReference>
<dbReference type="AlphaFoldDB" id="A0AAD3HI27"/>
<dbReference type="GO" id="GO:0030687">
    <property type="term" value="C:preribosome, large subunit precursor"/>
    <property type="evidence" value="ECO:0007669"/>
    <property type="project" value="TreeGrafter"/>
</dbReference>
<feature type="compositionally biased region" description="Low complexity" evidence="3">
    <location>
        <begin position="306"/>
        <end position="337"/>
    </location>
</feature>
<organism evidence="4 5">
    <name type="scientific">Astrephomene gubernaculifera</name>
    <dbReference type="NCBI Taxonomy" id="47775"/>
    <lineage>
        <taxon>Eukaryota</taxon>
        <taxon>Viridiplantae</taxon>
        <taxon>Chlorophyta</taxon>
        <taxon>core chlorophytes</taxon>
        <taxon>Chlorophyceae</taxon>
        <taxon>CS clade</taxon>
        <taxon>Chlamydomonadales</taxon>
        <taxon>Astrephomenaceae</taxon>
        <taxon>Astrephomene</taxon>
    </lineage>
</organism>
<keyword evidence="2" id="KW-0067">ATP-binding</keyword>
<feature type="non-terminal residue" evidence="4">
    <location>
        <position position="1"/>
    </location>
</feature>
<keyword evidence="5" id="KW-1185">Reference proteome</keyword>
<keyword evidence="1" id="KW-0547">Nucleotide-binding</keyword>
<dbReference type="PANTHER" id="PTHR48103">
    <property type="entry name" value="MIDASIN-RELATED"/>
    <property type="match status" value="1"/>
</dbReference>
<dbReference type="GO" id="GO:0005524">
    <property type="term" value="F:ATP binding"/>
    <property type="evidence" value="ECO:0007669"/>
    <property type="project" value="UniProtKB-KW"/>
</dbReference>
<evidence type="ECO:0000256" key="1">
    <source>
        <dbReference type="ARBA" id="ARBA00022741"/>
    </source>
</evidence>
<feature type="region of interest" description="Disordered" evidence="3">
    <location>
        <begin position="304"/>
        <end position="340"/>
    </location>
</feature>
<dbReference type="EMBL" id="BMAR01000001">
    <property type="protein sequence ID" value="GFR41361.1"/>
    <property type="molecule type" value="Genomic_DNA"/>
</dbReference>
<evidence type="ECO:0000313" key="5">
    <source>
        <dbReference type="Proteomes" id="UP001054857"/>
    </source>
</evidence>
<proteinExistence type="predicted"/>
<evidence type="ECO:0000256" key="3">
    <source>
        <dbReference type="SAM" id="MobiDB-lite"/>
    </source>
</evidence>
<dbReference type="GO" id="GO:0000055">
    <property type="term" value="P:ribosomal large subunit export from nucleus"/>
    <property type="evidence" value="ECO:0007669"/>
    <property type="project" value="TreeGrafter"/>
</dbReference>
<dbReference type="Proteomes" id="UP001054857">
    <property type="component" value="Unassembled WGS sequence"/>
</dbReference>
<gene>
    <name evidence="4" type="ORF">Agub_g2044</name>
</gene>
<evidence type="ECO:0000313" key="4">
    <source>
        <dbReference type="EMBL" id="GFR41361.1"/>
    </source>
</evidence>
<dbReference type="PANTHER" id="PTHR48103:SF2">
    <property type="entry name" value="MIDASIN"/>
    <property type="match status" value="1"/>
</dbReference>
<feature type="non-terminal residue" evidence="4">
    <location>
        <position position="560"/>
    </location>
</feature>
<dbReference type="GO" id="GO:0005634">
    <property type="term" value="C:nucleus"/>
    <property type="evidence" value="ECO:0007669"/>
    <property type="project" value="TreeGrafter"/>
</dbReference>
<evidence type="ECO:0000256" key="2">
    <source>
        <dbReference type="ARBA" id="ARBA00022840"/>
    </source>
</evidence>
<comment type="caution">
    <text evidence="4">The sequence shown here is derived from an EMBL/GenBank/DDBJ whole genome shotgun (WGS) entry which is preliminary data.</text>
</comment>
<reference evidence="4 5" key="1">
    <citation type="journal article" date="2021" name="Sci. Rep.">
        <title>Genome sequencing of the multicellular alga Astrephomene provides insights into convergent evolution of germ-soma differentiation.</title>
        <authorList>
            <person name="Yamashita S."/>
            <person name="Yamamoto K."/>
            <person name="Matsuzaki R."/>
            <person name="Suzuki S."/>
            <person name="Yamaguchi H."/>
            <person name="Hirooka S."/>
            <person name="Minakuchi Y."/>
            <person name="Miyagishima S."/>
            <person name="Kawachi M."/>
            <person name="Toyoda A."/>
            <person name="Nozaki H."/>
        </authorList>
    </citation>
    <scope>NUCLEOTIDE SEQUENCE [LARGE SCALE GENOMIC DNA]</scope>
    <source>
        <strain evidence="4 5">NIES-4017</strain>
    </source>
</reference>